<protein>
    <submittedName>
        <fullName evidence="2">Uncharacterized protein</fullName>
    </submittedName>
</protein>
<dbReference type="AlphaFoldDB" id="A0AAD8KIU5"/>
<proteinExistence type="predicted"/>
<dbReference type="EMBL" id="JAUHHV010000005">
    <property type="protein sequence ID" value="KAK1423749.1"/>
    <property type="molecule type" value="Genomic_DNA"/>
</dbReference>
<keyword evidence="3" id="KW-1185">Reference proteome</keyword>
<dbReference type="Proteomes" id="UP001229421">
    <property type="component" value="Unassembled WGS sequence"/>
</dbReference>
<sequence>MEKEDGWMDGEVSVGKEEEEVTRKKKREKKEKEGSKRKKEKKKPFEKKGEASKRKKEKVLARTMFFELHSCPQVVRALHCVKKF</sequence>
<comment type="caution">
    <text evidence="2">The sequence shown here is derived from an EMBL/GenBank/DDBJ whole genome shotgun (WGS) entry which is preliminary data.</text>
</comment>
<organism evidence="2 3">
    <name type="scientific">Tagetes erecta</name>
    <name type="common">African marigold</name>
    <dbReference type="NCBI Taxonomy" id="13708"/>
    <lineage>
        <taxon>Eukaryota</taxon>
        <taxon>Viridiplantae</taxon>
        <taxon>Streptophyta</taxon>
        <taxon>Embryophyta</taxon>
        <taxon>Tracheophyta</taxon>
        <taxon>Spermatophyta</taxon>
        <taxon>Magnoliopsida</taxon>
        <taxon>eudicotyledons</taxon>
        <taxon>Gunneridae</taxon>
        <taxon>Pentapetalae</taxon>
        <taxon>asterids</taxon>
        <taxon>campanulids</taxon>
        <taxon>Asterales</taxon>
        <taxon>Asteraceae</taxon>
        <taxon>Asteroideae</taxon>
        <taxon>Heliantheae alliance</taxon>
        <taxon>Tageteae</taxon>
        <taxon>Tagetes</taxon>
    </lineage>
</organism>
<feature type="compositionally biased region" description="Basic residues" evidence="1">
    <location>
        <begin position="23"/>
        <end position="45"/>
    </location>
</feature>
<feature type="region of interest" description="Disordered" evidence="1">
    <location>
        <begin position="1"/>
        <end position="56"/>
    </location>
</feature>
<accession>A0AAD8KIU5</accession>
<evidence type="ECO:0000313" key="3">
    <source>
        <dbReference type="Proteomes" id="UP001229421"/>
    </source>
</evidence>
<evidence type="ECO:0000313" key="2">
    <source>
        <dbReference type="EMBL" id="KAK1423749.1"/>
    </source>
</evidence>
<evidence type="ECO:0000256" key="1">
    <source>
        <dbReference type="SAM" id="MobiDB-lite"/>
    </source>
</evidence>
<reference evidence="2" key="1">
    <citation type="journal article" date="2023" name="bioRxiv">
        <title>Improved chromosome-level genome assembly for marigold (Tagetes erecta).</title>
        <authorList>
            <person name="Jiang F."/>
            <person name="Yuan L."/>
            <person name="Wang S."/>
            <person name="Wang H."/>
            <person name="Xu D."/>
            <person name="Wang A."/>
            <person name="Fan W."/>
        </authorList>
    </citation>
    <scope>NUCLEOTIDE SEQUENCE</scope>
    <source>
        <strain evidence="2">WSJ</strain>
        <tissue evidence="2">Leaf</tissue>
    </source>
</reference>
<name>A0AAD8KIU5_TARER</name>
<gene>
    <name evidence="2" type="ORF">QVD17_19057</name>
</gene>